<gene>
    <name evidence="1" type="ORF">ACFOMD_16790</name>
</gene>
<dbReference type="RefSeq" id="WP_380863517.1">
    <property type="nucleotide sequence ID" value="NZ_JBHRXV010000012.1"/>
</dbReference>
<dbReference type="Proteomes" id="UP001595615">
    <property type="component" value="Unassembled WGS sequence"/>
</dbReference>
<evidence type="ECO:0008006" key="3">
    <source>
        <dbReference type="Google" id="ProtNLM"/>
    </source>
</evidence>
<sequence>MFGMMAKMSDDAFRFWRQAAETVSASAYVIDKRSRMLSSGRIPTPGDLAELSMMVTEKMTAFGLANLALTQSMMAGTSASWGAASDALAPIHARATANARRLRRR</sequence>
<organism evidence="1 2">
    <name type="scientific">Sphingoaurantiacus capsulatus</name>
    <dbReference type="NCBI Taxonomy" id="1771310"/>
    <lineage>
        <taxon>Bacteria</taxon>
        <taxon>Pseudomonadati</taxon>
        <taxon>Pseudomonadota</taxon>
        <taxon>Alphaproteobacteria</taxon>
        <taxon>Sphingomonadales</taxon>
        <taxon>Sphingosinicellaceae</taxon>
        <taxon>Sphingoaurantiacus</taxon>
    </lineage>
</organism>
<evidence type="ECO:0000313" key="2">
    <source>
        <dbReference type="Proteomes" id="UP001595615"/>
    </source>
</evidence>
<reference evidence="2" key="1">
    <citation type="journal article" date="2019" name="Int. J. Syst. Evol. Microbiol.">
        <title>The Global Catalogue of Microorganisms (GCM) 10K type strain sequencing project: providing services to taxonomists for standard genome sequencing and annotation.</title>
        <authorList>
            <consortium name="The Broad Institute Genomics Platform"/>
            <consortium name="The Broad Institute Genome Sequencing Center for Infectious Disease"/>
            <person name="Wu L."/>
            <person name="Ma J."/>
        </authorList>
    </citation>
    <scope>NUCLEOTIDE SEQUENCE [LARGE SCALE GENOMIC DNA]</scope>
    <source>
        <strain evidence="2">KCTC 42644</strain>
    </source>
</reference>
<dbReference type="EMBL" id="JBHRXV010000012">
    <property type="protein sequence ID" value="MFC3714228.1"/>
    <property type="molecule type" value="Genomic_DNA"/>
</dbReference>
<comment type="caution">
    <text evidence="1">The sequence shown here is derived from an EMBL/GenBank/DDBJ whole genome shotgun (WGS) entry which is preliminary data.</text>
</comment>
<evidence type="ECO:0000313" key="1">
    <source>
        <dbReference type="EMBL" id="MFC3714228.1"/>
    </source>
</evidence>
<keyword evidence="2" id="KW-1185">Reference proteome</keyword>
<protein>
    <recommendedName>
        <fullName evidence="3">Antifreeze protein</fullName>
    </recommendedName>
</protein>
<name>A0ABV7XER4_9SPHN</name>
<accession>A0ABV7XER4</accession>
<proteinExistence type="predicted"/>